<dbReference type="InterPro" id="IPR011010">
    <property type="entry name" value="DNA_brk_join_enz"/>
</dbReference>
<dbReference type="InterPro" id="IPR010998">
    <property type="entry name" value="Integrase_recombinase_N"/>
</dbReference>
<reference evidence="7 8" key="1">
    <citation type="submission" date="2023-07" db="EMBL/GenBank/DDBJ databases">
        <title>Sorghum-associated microbial communities from plants grown in Nebraska, USA.</title>
        <authorList>
            <person name="Schachtman D."/>
        </authorList>
    </citation>
    <scope>NUCLEOTIDE SEQUENCE [LARGE SCALE GENOMIC DNA]</scope>
    <source>
        <strain evidence="7 8">CC60</strain>
    </source>
</reference>
<dbReference type="EMBL" id="JAUSSK010000001">
    <property type="protein sequence ID" value="MDQ0008432.1"/>
    <property type="molecule type" value="Genomic_DNA"/>
</dbReference>
<feature type="domain" description="Tyr recombinase" evidence="6">
    <location>
        <begin position="245"/>
        <end position="450"/>
    </location>
</feature>
<dbReference type="PANTHER" id="PTHR30349:SF41">
    <property type="entry name" value="INTEGRASE_RECOMBINASE PROTEIN MJ0367-RELATED"/>
    <property type="match status" value="1"/>
</dbReference>
<comment type="similarity">
    <text evidence="1">Belongs to the 'phage' integrase family.</text>
</comment>
<dbReference type="CDD" id="cd01184">
    <property type="entry name" value="INT_C_like_1"/>
    <property type="match status" value="1"/>
</dbReference>
<keyword evidence="4" id="KW-0233">DNA recombination</keyword>
<gene>
    <name evidence="7" type="ORF">J2T07_000591</name>
</gene>
<feature type="compositionally biased region" description="Basic residues" evidence="5">
    <location>
        <begin position="486"/>
        <end position="500"/>
    </location>
</feature>
<keyword evidence="2" id="KW-0229">DNA integration</keyword>
<feature type="region of interest" description="Disordered" evidence="5">
    <location>
        <begin position="479"/>
        <end position="514"/>
    </location>
</feature>
<dbReference type="InterPro" id="IPR002104">
    <property type="entry name" value="Integrase_catalytic"/>
</dbReference>
<dbReference type="SUPFAM" id="SSF56349">
    <property type="entry name" value="DNA breaking-rejoining enzymes"/>
    <property type="match status" value="1"/>
</dbReference>
<evidence type="ECO:0000259" key="6">
    <source>
        <dbReference type="PROSITE" id="PS51898"/>
    </source>
</evidence>
<feature type="compositionally biased region" description="Pro residues" evidence="5">
    <location>
        <begin position="505"/>
        <end position="514"/>
    </location>
</feature>
<evidence type="ECO:0000256" key="1">
    <source>
        <dbReference type="ARBA" id="ARBA00008857"/>
    </source>
</evidence>
<keyword evidence="3" id="KW-0238">DNA-binding</keyword>
<evidence type="ECO:0000313" key="7">
    <source>
        <dbReference type="EMBL" id="MDQ0008432.1"/>
    </source>
</evidence>
<evidence type="ECO:0000256" key="3">
    <source>
        <dbReference type="ARBA" id="ARBA00023125"/>
    </source>
</evidence>
<evidence type="ECO:0000256" key="4">
    <source>
        <dbReference type="ARBA" id="ARBA00023172"/>
    </source>
</evidence>
<dbReference type="PANTHER" id="PTHR30349">
    <property type="entry name" value="PHAGE INTEGRASE-RELATED"/>
    <property type="match status" value="1"/>
</dbReference>
<dbReference type="PROSITE" id="PS51898">
    <property type="entry name" value="TYR_RECOMBINASE"/>
    <property type="match status" value="1"/>
</dbReference>
<dbReference type="Gene3D" id="1.10.443.10">
    <property type="entry name" value="Intergrase catalytic core"/>
    <property type="match status" value="1"/>
</dbReference>
<organism evidence="7 8">
    <name type="scientific">Luteibacter jiangsuensis</name>
    <dbReference type="NCBI Taxonomy" id="637577"/>
    <lineage>
        <taxon>Bacteria</taxon>
        <taxon>Pseudomonadati</taxon>
        <taxon>Pseudomonadota</taxon>
        <taxon>Gammaproteobacteria</taxon>
        <taxon>Lysobacterales</taxon>
        <taxon>Rhodanobacteraceae</taxon>
        <taxon>Luteibacter</taxon>
    </lineage>
</organism>
<dbReference type="Gene3D" id="1.10.150.130">
    <property type="match status" value="1"/>
</dbReference>
<proteinExistence type="inferred from homology"/>
<evidence type="ECO:0000256" key="2">
    <source>
        <dbReference type="ARBA" id="ARBA00022908"/>
    </source>
</evidence>
<sequence length="514" mass="56986">MFSEYGGTSPVQEHLYDVVATPSGVRLSPNCERGHELVVDLMARLGLFAESRAPMTVVPPQPTVGAASATAAPSPAPVVNSVPPRAALVEPAAPPVAAAAVPEVAIDDDASLSRLTALHLSNMDRGGLKNRSSVRERRYILGLLEQIIGDKPATAVTAADAEMFADTLAQWPAYRHNHADFAHMSPAAIVKRTEELELPTIQRSTQAKHIKAINAFFAWCIEAGLLDQNPFRFIQLSRYRELMPRKKEPFTEEDLKALFSAKRIAACDQPHKFWVPLIAMLTGMRVNEISQLFRKDVRVERVRDTKGVEHTILCFEVTPHRKNQRLKTPYAQRLIPVHSMLLNLGFQEYLEDLDRLGAQHLFPGLNWSGDGPGRAMTQWFNAKHRRQEAGIDVPTKTLHCFRHTINTLADRCSIPDSIMTSLNGHADGEGVRARTYVARATLVECQQAIESLPFPALGVPRYQTGQYDAYLRHALSAVEHETNQRKAGKPVARKRGRPAKCQHSPSPPRPLAPP</sequence>
<accession>A0ABT9STV8</accession>
<dbReference type="Proteomes" id="UP001237737">
    <property type="component" value="Unassembled WGS sequence"/>
</dbReference>
<comment type="caution">
    <text evidence="7">The sequence shown here is derived from an EMBL/GenBank/DDBJ whole genome shotgun (WGS) entry which is preliminary data.</text>
</comment>
<dbReference type="InterPro" id="IPR013762">
    <property type="entry name" value="Integrase-like_cat_sf"/>
</dbReference>
<evidence type="ECO:0000256" key="5">
    <source>
        <dbReference type="SAM" id="MobiDB-lite"/>
    </source>
</evidence>
<dbReference type="InterPro" id="IPR050090">
    <property type="entry name" value="Tyrosine_recombinase_XerCD"/>
</dbReference>
<evidence type="ECO:0000313" key="8">
    <source>
        <dbReference type="Proteomes" id="UP001237737"/>
    </source>
</evidence>
<name>A0ABT9STV8_9GAMM</name>
<dbReference type="RefSeq" id="WP_306847094.1">
    <property type="nucleotide sequence ID" value="NZ_JAUSSK010000001.1"/>
</dbReference>
<protein>
    <submittedName>
        <fullName evidence="7">Integrase</fullName>
    </submittedName>
</protein>
<keyword evidence="8" id="KW-1185">Reference proteome</keyword>